<dbReference type="PATRIC" id="fig|271.14.peg.884"/>
<evidence type="ECO:0000256" key="2">
    <source>
        <dbReference type="ARBA" id="ARBA00022670"/>
    </source>
</evidence>
<evidence type="ECO:0000256" key="9">
    <source>
        <dbReference type="PIRNR" id="PIRNR006615"/>
    </source>
</evidence>
<evidence type="ECO:0000256" key="7">
    <source>
        <dbReference type="ARBA" id="ARBA00052755"/>
    </source>
</evidence>
<evidence type="ECO:0000256" key="4">
    <source>
        <dbReference type="ARBA" id="ARBA00022801"/>
    </source>
</evidence>
<dbReference type="Gene3D" id="1.10.1370.30">
    <property type="match status" value="1"/>
</dbReference>
<dbReference type="PROSITE" id="PS52034">
    <property type="entry name" value="PEPTIDASE_M32"/>
    <property type="match status" value="1"/>
</dbReference>
<comment type="function">
    <text evidence="9">Broad specificity carboxypetidase that releases amino acids sequentially from the C-terminus, including neutral, aromatic, polar and basic residues.</text>
</comment>
<dbReference type="PANTHER" id="PTHR34217">
    <property type="entry name" value="METAL-DEPENDENT CARBOXYPEPTIDASE"/>
    <property type="match status" value="1"/>
</dbReference>
<dbReference type="GO" id="GO:0008270">
    <property type="term" value="F:zinc ion binding"/>
    <property type="evidence" value="ECO:0007669"/>
    <property type="project" value="UniProtKB-ARBA"/>
</dbReference>
<organism evidence="12 13">
    <name type="scientific">Thermus aquaticus</name>
    <dbReference type="NCBI Taxonomy" id="271"/>
    <lineage>
        <taxon>Bacteria</taxon>
        <taxon>Thermotogati</taxon>
        <taxon>Deinococcota</taxon>
        <taxon>Deinococci</taxon>
        <taxon>Thermales</taxon>
        <taxon>Thermaceae</taxon>
        <taxon>Thermus</taxon>
    </lineage>
</organism>
<evidence type="ECO:0000256" key="11">
    <source>
        <dbReference type="PIRSR" id="PIRSR006615-2"/>
    </source>
</evidence>
<dbReference type="PANTHER" id="PTHR34217:SF1">
    <property type="entry name" value="CARBOXYPEPTIDASE 1"/>
    <property type="match status" value="1"/>
</dbReference>
<reference evidence="12 13" key="1">
    <citation type="submission" date="2015-07" db="EMBL/GenBank/DDBJ databases">
        <authorList>
            <person name="Noorani M."/>
        </authorList>
    </citation>
    <scope>NUCLEOTIDE SEQUENCE [LARGE SCALE GENOMIC DNA]</scope>
    <source>
        <strain evidence="13">ATCC 25104 / DSM 625 / JCM 10724 / NBRC 103206 / NCIMB 11243 / YT-1</strain>
    </source>
</reference>
<dbReference type="SUPFAM" id="SSF55486">
    <property type="entry name" value="Metalloproteases ('zincins'), catalytic domain"/>
    <property type="match status" value="1"/>
</dbReference>
<evidence type="ECO:0000313" key="12">
    <source>
        <dbReference type="EMBL" id="KOX89631.1"/>
    </source>
</evidence>
<evidence type="ECO:0000256" key="6">
    <source>
        <dbReference type="ARBA" id="ARBA00023049"/>
    </source>
</evidence>
<comment type="caution">
    <text evidence="12">The sequence shown here is derived from an EMBL/GenBank/DDBJ whole genome shotgun (WGS) entry which is preliminary data.</text>
</comment>
<name>A0A0M9AFF3_THEAQ</name>
<dbReference type="GO" id="GO:0006508">
    <property type="term" value="P:proteolysis"/>
    <property type="evidence" value="ECO:0007669"/>
    <property type="project" value="UniProtKB-UniRule"/>
</dbReference>
<comment type="catalytic activity">
    <reaction evidence="7 9">
        <text>Release of a C-terminal amino acid with broad specificity, except for -Pro.</text>
        <dbReference type="EC" id="3.4.17.19"/>
    </reaction>
</comment>
<dbReference type="RefSeq" id="WP_053767417.1">
    <property type="nucleotide sequence ID" value="NZ_LHCI01000106.1"/>
</dbReference>
<comment type="similarity">
    <text evidence="8 9">Belongs to the peptidase M32 family.</text>
</comment>
<dbReference type="Pfam" id="PF02074">
    <property type="entry name" value="Peptidase_M32"/>
    <property type="match status" value="1"/>
</dbReference>
<dbReference type="CDD" id="cd06460">
    <property type="entry name" value="M32_Taq"/>
    <property type="match status" value="1"/>
</dbReference>
<accession>A0A0M9AFF3</accession>
<evidence type="ECO:0000256" key="1">
    <source>
        <dbReference type="ARBA" id="ARBA00022645"/>
    </source>
</evidence>
<dbReference type="EC" id="3.4.17.19" evidence="9"/>
<keyword evidence="1 9" id="KW-0121">Carboxypeptidase</keyword>
<evidence type="ECO:0000256" key="10">
    <source>
        <dbReference type="PIRSR" id="PIRSR006615-1"/>
    </source>
</evidence>
<keyword evidence="2 9" id="KW-0645">Protease</keyword>
<dbReference type="EMBL" id="LHCI01000106">
    <property type="protein sequence ID" value="KOX89631.1"/>
    <property type="molecule type" value="Genomic_DNA"/>
</dbReference>
<dbReference type="GO" id="GO:0004181">
    <property type="term" value="F:metallocarboxypeptidase activity"/>
    <property type="evidence" value="ECO:0007669"/>
    <property type="project" value="UniProtKB-UniRule"/>
</dbReference>
<gene>
    <name evidence="12" type="ORF">BVI061214_00808</name>
</gene>
<dbReference type="SMR" id="A0A0M9AFF3"/>
<dbReference type="PRINTS" id="PR00998">
    <property type="entry name" value="CRBOXYPTASET"/>
</dbReference>
<keyword evidence="4 9" id="KW-0378">Hydrolase</keyword>
<evidence type="ECO:0000256" key="8">
    <source>
        <dbReference type="ARBA" id="ARBA00061580"/>
    </source>
</evidence>
<evidence type="ECO:0000256" key="5">
    <source>
        <dbReference type="ARBA" id="ARBA00022833"/>
    </source>
</evidence>
<keyword evidence="6 9" id="KW-0482">Metalloprotease</keyword>
<protein>
    <recommendedName>
        <fullName evidence="9">Metal-dependent carboxypeptidase</fullName>
        <ecNumber evidence="9">3.4.17.19</ecNumber>
    </recommendedName>
</protein>
<feature type="binding site" evidence="10">
    <location>
        <position position="306"/>
    </location>
    <ligand>
        <name>Zn(2+)</name>
        <dbReference type="ChEBI" id="CHEBI:29105"/>
        <note>catalytic</note>
    </ligand>
</feature>
<dbReference type="FunFam" id="1.10.1370.30:FF:000003">
    <property type="entry name" value="Thermostable carboxypeptidase 1"/>
    <property type="match status" value="1"/>
</dbReference>
<dbReference type="KEGG" id="ag:BAA04551"/>
<feature type="binding site" evidence="10">
    <location>
        <position position="280"/>
    </location>
    <ligand>
        <name>Zn(2+)</name>
        <dbReference type="ChEBI" id="CHEBI:29105"/>
        <note>catalytic</note>
    </ligand>
</feature>
<keyword evidence="5 10" id="KW-0862">Zinc</keyword>
<feature type="active site" description="Proton donor/acceptor" evidence="11">
    <location>
        <position position="277"/>
    </location>
</feature>
<keyword evidence="3 9" id="KW-0479">Metal-binding</keyword>
<comment type="cofactor">
    <cofactor evidence="10">
        <name>Zn(2+)</name>
        <dbReference type="ChEBI" id="CHEBI:29105"/>
    </cofactor>
    <text evidence="10">Binds 1 zinc ion per subunit.</text>
</comment>
<sequence>MTPEAAYQNLLEFQRETAYLGSLGALAAWDQRTMIPRKGHGHRARQMAALARLLHERATDPRIGEWLEKVEGSSLVEDPLSDAAVNVRAWRRAYERARAIPERLAVELAQARSEGETAWEALRPRDDWQGFLPYLKRLFALAKEEAEILMAVGPDPLDPPYGELYDALLDGYEPGARARDLEPLFRELSSGLKGLLDRILGSGRRPDVGVLHRHYPKEAQRAFALELLQACGYDLEAGRLDPTAHPFEIAIGPGDVRITTRYYEDFFNAGIFGTLHEMGHALYEQGLPEAHWGTPRGEAASLGVHESQSRTWENLVGRSLGFWERFFPRAKEVFSSLADVRLEDFHFAVNAVEPSLIRVEADEVTYNLHILVRLELELALFRGELFLEDLPEAWREKYRAYLGVAPRDYKDGVMQDVHWSGGMFGYFPTYTLGNLYAAQFFAKAQEELGPLEPLFARGEFTPFLDWTRRKIHAEGSRFRPRALVERVTGSPPGAQAFLRYLEAKYGALYGF</sequence>
<proteinExistence type="inferred from homology"/>
<dbReference type="Proteomes" id="UP000037685">
    <property type="component" value="Unassembled WGS sequence"/>
</dbReference>
<dbReference type="AlphaFoldDB" id="A0A0M9AFF3"/>
<dbReference type="PIRSF" id="PIRSF006615">
    <property type="entry name" value="Zn_crbxpep_Taq"/>
    <property type="match status" value="1"/>
</dbReference>
<evidence type="ECO:0000256" key="3">
    <source>
        <dbReference type="ARBA" id="ARBA00022723"/>
    </source>
</evidence>
<dbReference type="InterPro" id="IPR001333">
    <property type="entry name" value="Peptidase_M32_Taq"/>
</dbReference>
<evidence type="ECO:0000313" key="13">
    <source>
        <dbReference type="Proteomes" id="UP000037685"/>
    </source>
</evidence>
<feature type="binding site" evidence="10">
    <location>
        <position position="276"/>
    </location>
    <ligand>
        <name>Zn(2+)</name>
        <dbReference type="ChEBI" id="CHEBI:29105"/>
        <note>catalytic</note>
    </ligand>
</feature>